<dbReference type="Pfam" id="PF02018">
    <property type="entry name" value="CBM_4_9"/>
    <property type="match status" value="1"/>
</dbReference>
<dbReference type="PANTHER" id="PTHR31490">
    <property type="entry name" value="GLYCOSYL HYDROLASE"/>
    <property type="match status" value="1"/>
</dbReference>
<dbReference type="SUPFAM" id="SSF51445">
    <property type="entry name" value="(Trans)glycosidases"/>
    <property type="match status" value="1"/>
</dbReference>
<dbReference type="AlphaFoldDB" id="A0A6P6ABF8"/>
<comment type="similarity">
    <text evidence="1">Belongs to the glycosyl hydrolase 10 (cellulase F) family.</text>
</comment>
<dbReference type="OrthoDB" id="3055998at2759"/>
<evidence type="ECO:0000256" key="2">
    <source>
        <dbReference type="ARBA" id="ARBA00022737"/>
    </source>
</evidence>
<evidence type="ECO:0000256" key="1">
    <source>
        <dbReference type="ARBA" id="ARBA00007495"/>
    </source>
</evidence>
<evidence type="ECO:0000256" key="5">
    <source>
        <dbReference type="ARBA" id="ARBA00023326"/>
    </source>
</evidence>
<feature type="domain" description="GH10" evidence="6">
    <location>
        <begin position="221"/>
        <end position="517"/>
    </location>
</feature>
<dbReference type="SMART" id="SM00633">
    <property type="entry name" value="Glyco_10"/>
    <property type="match status" value="1"/>
</dbReference>
<dbReference type="GO" id="GO:0031176">
    <property type="term" value="F:endo-1,4-beta-xylanase activity"/>
    <property type="evidence" value="ECO:0007669"/>
    <property type="project" value="UniProtKB-ARBA"/>
</dbReference>
<dbReference type="InterPro" id="IPR044846">
    <property type="entry name" value="GH10"/>
</dbReference>
<dbReference type="PANTHER" id="PTHR31490:SF82">
    <property type="entry name" value="ENDO-1,4-BETA-XYLANASE A-LIKE"/>
    <property type="match status" value="1"/>
</dbReference>
<dbReference type="InterPro" id="IPR017853">
    <property type="entry name" value="GH"/>
</dbReference>
<dbReference type="KEGG" id="dzi:111308052"/>
<dbReference type="PROSITE" id="PS51760">
    <property type="entry name" value="GH10_2"/>
    <property type="match status" value="1"/>
</dbReference>
<proteinExistence type="inferred from homology"/>
<dbReference type="Gene3D" id="2.60.120.260">
    <property type="entry name" value="Galactose-binding domain-like"/>
    <property type="match status" value="1"/>
</dbReference>
<gene>
    <name evidence="8" type="primary">LOC111308052</name>
</gene>
<keyword evidence="5" id="KW-0624">Polysaccharide degradation</keyword>
<evidence type="ECO:0000256" key="4">
    <source>
        <dbReference type="ARBA" id="ARBA00023277"/>
    </source>
</evidence>
<organism evidence="7 8">
    <name type="scientific">Durio zibethinus</name>
    <name type="common">Durian</name>
    <dbReference type="NCBI Taxonomy" id="66656"/>
    <lineage>
        <taxon>Eukaryota</taxon>
        <taxon>Viridiplantae</taxon>
        <taxon>Streptophyta</taxon>
        <taxon>Embryophyta</taxon>
        <taxon>Tracheophyta</taxon>
        <taxon>Spermatophyta</taxon>
        <taxon>Magnoliopsida</taxon>
        <taxon>eudicotyledons</taxon>
        <taxon>Gunneridae</taxon>
        <taxon>Pentapetalae</taxon>
        <taxon>rosids</taxon>
        <taxon>malvids</taxon>
        <taxon>Malvales</taxon>
        <taxon>Malvaceae</taxon>
        <taxon>Helicteroideae</taxon>
        <taxon>Durio</taxon>
    </lineage>
</organism>
<dbReference type="InterPro" id="IPR001000">
    <property type="entry name" value="GH10_dom"/>
</dbReference>
<dbReference type="Pfam" id="PF00331">
    <property type="entry name" value="Glyco_hydro_10"/>
    <property type="match status" value="1"/>
</dbReference>
<reference evidence="8" key="1">
    <citation type="submission" date="2025-08" db="UniProtKB">
        <authorList>
            <consortium name="RefSeq"/>
        </authorList>
    </citation>
    <scope>IDENTIFICATION</scope>
    <source>
        <tissue evidence="8">Fruit stalk</tissue>
    </source>
</reference>
<dbReference type="Proteomes" id="UP000515121">
    <property type="component" value="Unplaced"/>
</dbReference>
<dbReference type="InterPro" id="IPR008979">
    <property type="entry name" value="Galactose-bd-like_sf"/>
</dbReference>
<dbReference type="Gene3D" id="3.20.20.80">
    <property type="entry name" value="Glycosidases"/>
    <property type="match status" value="1"/>
</dbReference>
<keyword evidence="3" id="KW-0378">Hydrolase</keyword>
<dbReference type="GeneID" id="111308052"/>
<dbReference type="GO" id="GO:0000272">
    <property type="term" value="P:polysaccharide catabolic process"/>
    <property type="evidence" value="ECO:0007669"/>
    <property type="project" value="UniProtKB-KW"/>
</dbReference>
<dbReference type="SUPFAM" id="SSF49785">
    <property type="entry name" value="Galactose-binding domain-like"/>
    <property type="match status" value="1"/>
</dbReference>
<dbReference type="RefSeq" id="XP_022762138.1">
    <property type="nucleotide sequence ID" value="XM_022906403.1"/>
</dbReference>
<accession>A0A6P6ABF8</accession>
<keyword evidence="7" id="KW-1185">Reference proteome</keyword>
<protein>
    <submittedName>
        <fullName evidence="8">Uncharacterized protein LOC111308052</fullName>
    </submittedName>
</protein>
<evidence type="ECO:0000259" key="6">
    <source>
        <dbReference type="PROSITE" id="PS51760"/>
    </source>
</evidence>
<dbReference type="InterPro" id="IPR003305">
    <property type="entry name" value="CenC_carb-bd"/>
</dbReference>
<name>A0A6P6ABF8_DURZI</name>
<keyword evidence="2" id="KW-0677">Repeat</keyword>
<evidence type="ECO:0000313" key="7">
    <source>
        <dbReference type="Proteomes" id="UP000515121"/>
    </source>
</evidence>
<sequence length="583" mass="65416">MKHHDSEAQKFTESSSSNGSRLFLGLIKAKAMSYDYTASIECLAQPSKPQYGGGIMKNPELNGGLIGWSTFGNATMEHRQEPNGNKFIVARSRNHFYDSVSQKLYLEKNKLYTFSAWIQVNEGKAPVKAVFRTVTGFTQAGAIVAKSKCWSMLKGGLSVDASGPAELYFESHNTEVEIWVDSVSLQPFTQEEWKSHQVESIEKTKRRLRIRAIDAQGNPLANSKISIQQKVSGKPLGCATNKNILGNIAYQNWFTSRFTHTTFEDEMKWYSNEPTQGKEDYSVADSMMQLMKQHHISVRGHNIFWDDPKFQPSWVPSLQPKDLSAAANKRINSIMSRYKGQVIGWDVVNENLHFNFFESKLGQDASDTFYKMAGNIDPSTTLFMNDYNTIEESGDPASTPAKYLYKLKNAQTFLGANGNKMAIGLESHFSVPNIPYIRSSLDTLAATKMPIWLTEVDVKSNPNQAMYLEQVLREGHDHPGVAGIIIWSAWKPEGCYRMCLTDNNFKNLATGDVVDKLLKEWGIMATLEGTTDAGGFFEAALSHGEYELKIIHPAATNSSLSKRFKVEPRYASEESMMLLRVSE</sequence>
<evidence type="ECO:0000256" key="3">
    <source>
        <dbReference type="ARBA" id="ARBA00022801"/>
    </source>
</evidence>
<keyword evidence="4" id="KW-0119">Carbohydrate metabolism</keyword>
<evidence type="ECO:0000313" key="8">
    <source>
        <dbReference type="RefSeq" id="XP_022762138.1"/>
    </source>
</evidence>